<evidence type="ECO:0000313" key="1">
    <source>
        <dbReference type="EMBL" id="QEC66271.1"/>
    </source>
</evidence>
<keyword evidence="2" id="KW-1185">Reference proteome</keyword>
<dbReference type="EMBL" id="CP042435">
    <property type="protein sequence ID" value="QEC66271.1"/>
    <property type="molecule type" value="Genomic_DNA"/>
</dbReference>
<dbReference type="RefSeq" id="WP_147188071.1">
    <property type="nucleotide sequence ID" value="NZ_CP042435.1"/>
</dbReference>
<dbReference type="Proteomes" id="UP000321533">
    <property type="component" value="Chromosome"/>
</dbReference>
<sequence length="74" mass="8576">MKACIIKLYCLDETEDSTVRVNANNISTIRRMNYNDVVQTMIMMVGGERFGVIETPEEILEMIEKENTKEPVYN</sequence>
<dbReference type="AlphaFoldDB" id="A0A5B8V699"/>
<protein>
    <submittedName>
        <fullName evidence="1">Uncharacterized protein</fullName>
    </submittedName>
</protein>
<name>A0A5B8V699_9BACT</name>
<accession>A0A5B8V699</accession>
<gene>
    <name evidence="1" type="ORF">FRZ67_02715</name>
</gene>
<evidence type="ECO:0000313" key="2">
    <source>
        <dbReference type="Proteomes" id="UP000321533"/>
    </source>
</evidence>
<reference evidence="1 2" key="1">
    <citation type="journal article" date="2016" name="Int. J. Syst. Evol. Microbiol.">
        <title>Panacibacter ginsenosidivorans gen. nov., sp. nov., with ginsenoside converting activity isolated from soil of a ginseng field.</title>
        <authorList>
            <person name="Siddiqi M.Z."/>
            <person name="Muhammad Shafi S."/>
            <person name="Choi K.D."/>
            <person name="Im W.T."/>
        </authorList>
    </citation>
    <scope>NUCLEOTIDE SEQUENCE [LARGE SCALE GENOMIC DNA]</scope>
    <source>
        <strain evidence="1 2">Gsoil1550</strain>
    </source>
</reference>
<dbReference type="KEGG" id="pgin:FRZ67_02715"/>
<organism evidence="1 2">
    <name type="scientific">Panacibacter ginsenosidivorans</name>
    <dbReference type="NCBI Taxonomy" id="1813871"/>
    <lineage>
        <taxon>Bacteria</taxon>
        <taxon>Pseudomonadati</taxon>
        <taxon>Bacteroidota</taxon>
        <taxon>Chitinophagia</taxon>
        <taxon>Chitinophagales</taxon>
        <taxon>Chitinophagaceae</taxon>
        <taxon>Panacibacter</taxon>
    </lineage>
</organism>
<proteinExistence type="predicted"/>